<protein>
    <submittedName>
        <fullName evidence="2">Uncharacterized protein</fullName>
    </submittedName>
</protein>
<evidence type="ECO:0000313" key="2">
    <source>
        <dbReference type="EnsemblPlants" id="OB04G35250.1"/>
    </source>
</evidence>
<sequence>MLFPRSGRVNEGRIQAPANRTRLERDIHSHQKPGFSDAIPLIRERGGRSNREHIQPREGWVGAEDRRGLTDAGEGSDGAGEITMAGPRKP</sequence>
<reference evidence="2" key="2">
    <citation type="submission" date="2013-04" db="UniProtKB">
        <authorList>
            <consortium name="EnsemblPlants"/>
        </authorList>
    </citation>
    <scope>IDENTIFICATION</scope>
</reference>
<accession>J3M2A0</accession>
<name>J3M2A0_ORYBR</name>
<dbReference type="Gramene" id="OB04G35250.1">
    <property type="protein sequence ID" value="OB04G35250.1"/>
    <property type="gene ID" value="OB04G35250"/>
</dbReference>
<dbReference type="Proteomes" id="UP000006038">
    <property type="component" value="Chromosome 4"/>
</dbReference>
<proteinExistence type="predicted"/>
<reference evidence="2" key="1">
    <citation type="journal article" date="2013" name="Nat. Commun.">
        <title>Whole-genome sequencing of Oryza brachyantha reveals mechanisms underlying Oryza genome evolution.</title>
        <authorList>
            <person name="Chen J."/>
            <person name="Huang Q."/>
            <person name="Gao D."/>
            <person name="Wang J."/>
            <person name="Lang Y."/>
            <person name="Liu T."/>
            <person name="Li B."/>
            <person name="Bai Z."/>
            <person name="Luis Goicoechea J."/>
            <person name="Liang C."/>
            <person name="Chen C."/>
            <person name="Zhang W."/>
            <person name="Sun S."/>
            <person name="Liao Y."/>
            <person name="Zhang X."/>
            <person name="Yang L."/>
            <person name="Song C."/>
            <person name="Wang M."/>
            <person name="Shi J."/>
            <person name="Liu G."/>
            <person name="Liu J."/>
            <person name="Zhou H."/>
            <person name="Zhou W."/>
            <person name="Yu Q."/>
            <person name="An N."/>
            <person name="Chen Y."/>
            <person name="Cai Q."/>
            <person name="Wang B."/>
            <person name="Liu B."/>
            <person name="Min J."/>
            <person name="Huang Y."/>
            <person name="Wu H."/>
            <person name="Li Z."/>
            <person name="Zhang Y."/>
            <person name="Yin Y."/>
            <person name="Song W."/>
            <person name="Jiang J."/>
            <person name="Jackson S.A."/>
            <person name="Wing R.A."/>
            <person name="Wang J."/>
            <person name="Chen M."/>
        </authorList>
    </citation>
    <scope>NUCLEOTIDE SEQUENCE [LARGE SCALE GENOMIC DNA]</scope>
    <source>
        <strain evidence="2">cv. IRGC 101232</strain>
    </source>
</reference>
<feature type="compositionally biased region" description="Basic and acidic residues" evidence="1">
    <location>
        <begin position="46"/>
        <end position="56"/>
    </location>
</feature>
<evidence type="ECO:0000313" key="3">
    <source>
        <dbReference type="Proteomes" id="UP000006038"/>
    </source>
</evidence>
<dbReference type="EnsemblPlants" id="OB04G35250.1">
    <property type="protein sequence ID" value="OB04G35250.1"/>
    <property type="gene ID" value="OB04G35250"/>
</dbReference>
<organism evidence="2">
    <name type="scientific">Oryza brachyantha</name>
    <name type="common">malo sina</name>
    <dbReference type="NCBI Taxonomy" id="4533"/>
    <lineage>
        <taxon>Eukaryota</taxon>
        <taxon>Viridiplantae</taxon>
        <taxon>Streptophyta</taxon>
        <taxon>Embryophyta</taxon>
        <taxon>Tracheophyta</taxon>
        <taxon>Spermatophyta</taxon>
        <taxon>Magnoliopsida</taxon>
        <taxon>Liliopsida</taxon>
        <taxon>Poales</taxon>
        <taxon>Poaceae</taxon>
        <taxon>BOP clade</taxon>
        <taxon>Oryzoideae</taxon>
        <taxon>Oryzeae</taxon>
        <taxon>Oryzinae</taxon>
        <taxon>Oryza</taxon>
    </lineage>
</organism>
<feature type="region of interest" description="Disordered" evidence="1">
    <location>
        <begin position="46"/>
        <end position="90"/>
    </location>
</feature>
<evidence type="ECO:0000256" key="1">
    <source>
        <dbReference type="SAM" id="MobiDB-lite"/>
    </source>
</evidence>
<dbReference type="AlphaFoldDB" id="J3M2A0"/>
<dbReference type="HOGENOM" id="CLU_2444390_0_0_1"/>
<keyword evidence="3" id="KW-1185">Reference proteome</keyword>